<gene>
    <name evidence="4" type="ORF">APY04_0179</name>
</gene>
<dbReference type="Proteomes" id="UP000059074">
    <property type="component" value="Unassembled WGS sequence"/>
</dbReference>
<dbReference type="InterPro" id="IPR000330">
    <property type="entry name" value="SNF2_N"/>
</dbReference>
<dbReference type="STRING" id="121290.APY04_0179"/>
<dbReference type="PROSITE" id="PS51192">
    <property type="entry name" value="HELICASE_ATP_BIND_1"/>
    <property type="match status" value="1"/>
</dbReference>
<dbReference type="SUPFAM" id="SSF52540">
    <property type="entry name" value="P-loop containing nucleoside triphosphate hydrolases"/>
    <property type="match status" value="2"/>
</dbReference>
<comment type="caution">
    <text evidence="4">The sequence shown here is derived from an EMBL/GenBank/DDBJ whole genome shotgun (WGS) entry which is preliminary data.</text>
</comment>
<reference evidence="4 5" key="1">
    <citation type="submission" date="2015-10" db="EMBL/GenBank/DDBJ databases">
        <title>Transcriptomic analysis of a linuron degrading triple-species bacterial consortium.</title>
        <authorList>
            <person name="Albers P."/>
        </authorList>
    </citation>
    <scope>NUCLEOTIDE SEQUENCE [LARGE SCALE GENOMIC DNA]</scope>
    <source>
        <strain evidence="4 5">WDL6</strain>
    </source>
</reference>
<keyword evidence="1" id="KW-0378">Hydrolase</keyword>
<dbReference type="PANTHER" id="PTHR45766">
    <property type="entry name" value="DNA ANNEALING HELICASE AND ENDONUCLEASE ZRANB3 FAMILY MEMBER"/>
    <property type="match status" value="1"/>
</dbReference>
<dbReference type="InterPro" id="IPR014001">
    <property type="entry name" value="Helicase_ATP-bd"/>
</dbReference>
<dbReference type="InterPro" id="IPR049730">
    <property type="entry name" value="SNF2/RAD54-like_C"/>
</dbReference>
<organism evidence="4 5">
    <name type="scientific">Hyphomicrobium sulfonivorans</name>
    <dbReference type="NCBI Taxonomy" id="121290"/>
    <lineage>
        <taxon>Bacteria</taxon>
        <taxon>Pseudomonadati</taxon>
        <taxon>Pseudomonadota</taxon>
        <taxon>Alphaproteobacteria</taxon>
        <taxon>Hyphomicrobiales</taxon>
        <taxon>Hyphomicrobiaceae</taxon>
        <taxon>Hyphomicrobium</taxon>
    </lineage>
</organism>
<protein>
    <submittedName>
        <fullName evidence="4">Uncharacterized protein</fullName>
    </submittedName>
</protein>
<name>A0A120CYD9_HYPSL</name>
<dbReference type="GO" id="GO:0004386">
    <property type="term" value="F:helicase activity"/>
    <property type="evidence" value="ECO:0007669"/>
    <property type="project" value="UniProtKB-KW"/>
</dbReference>
<evidence type="ECO:0000256" key="1">
    <source>
        <dbReference type="ARBA" id="ARBA00022801"/>
    </source>
</evidence>
<proteinExistence type="predicted"/>
<dbReference type="InterPro" id="IPR038718">
    <property type="entry name" value="SNF2-like_sf"/>
</dbReference>
<dbReference type="InterPro" id="IPR027417">
    <property type="entry name" value="P-loop_NTPase"/>
</dbReference>
<dbReference type="PROSITE" id="PS51194">
    <property type="entry name" value="HELICASE_CTER"/>
    <property type="match status" value="1"/>
</dbReference>
<dbReference type="Pfam" id="PF00176">
    <property type="entry name" value="SNF2-rel_dom"/>
    <property type="match status" value="1"/>
</dbReference>
<evidence type="ECO:0000259" key="3">
    <source>
        <dbReference type="PROSITE" id="PS51194"/>
    </source>
</evidence>
<dbReference type="GO" id="GO:0005524">
    <property type="term" value="F:ATP binding"/>
    <property type="evidence" value="ECO:0007669"/>
    <property type="project" value="InterPro"/>
</dbReference>
<feature type="domain" description="Helicase C-terminal" evidence="3">
    <location>
        <begin position="248"/>
        <end position="381"/>
    </location>
</feature>
<feature type="domain" description="Helicase ATP-binding" evidence="2">
    <location>
        <begin position="1"/>
        <end position="130"/>
    </location>
</feature>
<dbReference type="GO" id="GO:0006281">
    <property type="term" value="P:DNA repair"/>
    <property type="evidence" value="ECO:0007669"/>
    <property type="project" value="TreeGrafter"/>
</dbReference>
<evidence type="ECO:0000313" key="4">
    <source>
        <dbReference type="EMBL" id="KWT72385.1"/>
    </source>
</evidence>
<dbReference type="InterPro" id="IPR001650">
    <property type="entry name" value="Helicase_C-like"/>
</dbReference>
<dbReference type="Gene3D" id="3.40.50.300">
    <property type="entry name" value="P-loop containing nucleotide triphosphate hydrolases"/>
    <property type="match status" value="1"/>
</dbReference>
<dbReference type="AlphaFoldDB" id="A0A120CYD9"/>
<dbReference type="GO" id="GO:0031297">
    <property type="term" value="P:replication fork processing"/>
    <property type="evidence" value="ECO:0007669"/>
    <property type="project" value="TreeGrafter"/>
</dbReference>
<dbReference type="PANTHER" id="PTHR45766:SF6">
    <property type="entry name" value="SWI_SNF-RELATED MATRIX-ASSOCIATED ACTIN-DEPENDENT REGULATOR OF CHROMATIN SUBFAMILY A-LIKE PROTEIN 1"/>
    <property type="match status" value="1"/>
</dbReference>
<dbReference type="CDD" id="cd18793">
    <property type="entry name" value="SF2_C_SNF"/>
    <property type="match status" value="1"/>
</dbReference>
<evidence type="ECO:0000313" key="5">
    <source>
        <dbReference type="Proteomes" id="UP000059074"/>
    </source>
</evidence>
<dbReference type="GO" id="GO:0016787">
    <property type="term" value="F:hydrolase activity"/>
    <property type="evidence" value="ECO:0007669"/>
    <property type="project" value="UniProtKB-KW"/>
</dbReference>
<sequence>MGVESAIVVVPNQTLAVNFAAEFEKWSVLGHRLHIVRSSKDDVPAAGVVFVTYSLLSRPEVLRKLRKRGAEVLICDEAHALKSAEAQRTRAIMQKKGLFGVVPRVWLLTGTPAPNHAGELYVFAKCCGAWTGSYSQFAERFCILDESAWGISVIGSKNHDELKTLLSPHLLRRTNVEGRSPLTIDRVFVEAAKGGDPYAALQDEHREAIERALETGDWTFAELPAIATVRRLVGLAKADGVAALAASELEAGYRKLLIFCQHTAVIDRISALLDGAPIYDGRTPPKVRERLYEEFQQDGGSRVLVAQITAASEGLTLTKANRVLLAEPSWTPHNNTQAIARAWRKGQQSPVLASFVSLKSSIDERITAALQRKTSDIERLI</sequence>
<dbReference type="EMBL" id="LMTR01000012">
    <property type="protein sequence ID" value="KWT72385.1"/>
    <property type="molecule type" value="Genomic_DNA"/>
</dbReference>
<dbReference type="Gene3D" id="3.40.50.10810">
    <property type="entry name" value="Tandem AAA-ATPase domain"/>
    <property type="match status" value="1"/>
</dbReference>
<evidence type="ECO:0000259" key="2">
    <source>
        <dbReference type="PROSITE" id="PS51192"/>
    </source>
</evidence>
<accession>A0A120CYD9</accession>
<dbReference type="Pfam" id="PF00271">
    <property type="entry name" value="Helicase_C"/>
    <property type="match status" value="1"/>
</dbReference>
<dbReference type="SMART" id="SM00490">
    <property type="entry name" value="HELICc"/>
    <property type="match status" value="1"/>
</dbReference>
<keyword evidence="5" id="KW-1185">Reference proteome</keyword>
<dbReference type="PATRIC" id="fig|121290.4.peg.1560"/>